<evidence type="ECO:0000313" key="4">
    <source>
        <dbReference type="EMBL" id="GAL22063.1"/>
    </source>
</evidence>
<dbReference type="InterPro" id="IPR011250">
    <property type="entry name" value="OMP/PagP_B-barrel"/>
</dbReference>
<evidence type="ECO:0000259" key="3">
    <source>
        <dbReference type="Pfam" id="PF13505"/>
    </source>
</evidence>
<sequence>MNQRTKFSLAAAVMSTSLCSPLAFANLYAGAAFTYAGAEYQHSAETASVDASPLMLQAQLGYFFNDYFAVEGRFGTSIQRSNGLNVDSLASALLKGNVPVTNQLSMYGLLGYSSVTIDQQSVGSSTQGGASFGLGMHYALSSDTAVTFEFLNNLNSDEARLNGLSLGFQYRF</sequence>
<reference evidence="4 5" key="2">
    <citation type="submission" date="2014-09" db="EMBL/GenBank/DDBJ databases">
        <authorList>
            <consortium name="NBRP consortium"/>
            <person name="Sawabe T."/>
            <person name="Meirelles P."/>
            <person name="Nakanishi M."/>
            <person name="Sayaka M."/>
            <person name="Hattori M."/>
            <person name="Ohkuma M."/>
        </authorList>
    </citation>
    <scope>NUCLEOTIDE SEQUENCE [LARGE SCALE GENOMIC DNA]</scope>
    <source>
        <strain evidence="5">JCM19235</strain>
    </source>
</reference>
<evidence type="ECO:0000256" key="1">
    <source>
        <dbReference type="ARBA" id="ARBA00022729"/>
    </source>
</evidence>
<feature type="chain" id="PRO_5001863009" description="Outer membrane protein beta-barrel domain-containing protein" evidence="2">
    <location>
        <begin position="26"/>
        <end position="172"/>
    </location>
</feature>
<accession>A0A090S5J8</accession>
<evidence type="ECO:0000256" key="2">
    <source>
        <dbReference type="SAM" id="SignalP"/>
    </source>
</evidence>
<dbReference type="Proteomes" id="UP000029228">
    <property type="component" value="Unassembled WGS sequence"/>
</dbReference>
<proteinExistence type="predicted"/>
<keyword evidence="5" id="KW-1185">Reference proteome</keyword>
<dbReference type="EMBL" id="BBMR01000011">
    <property type="protein sequence ID" value="GAL22063.1"/>
    <property type="molecule type" value="Genomic_DNA"/>
</dbReference>
<name>A0A090S5J8_9VIBR</name>
<comment type="caution">
    <text evidence="4">The sequence shown here is derived from an EMBL/GenBank/DDBJ whole genome shotgun (WGS) entry which is preliminary data.</text>
</comment>
<reference evidence="4 5" key="1">
    <citation type="submission" date="2014-09" db="EMBL/GenBank/DDBJ databases">
        <title>Vibrio maritimus JCM 19235. (C45) whole genome shotgun sequence.</title>
        <authorList>
            <person name="Sawabe T."/>
            <person name="Meirelles P."/>
            <person name="Nakanishi M."/>
            <person name="Sayaka M."/>
            <person name="Hattori M."/>
            <person name="Ohkuma M."/>
        </authorList>
    </citation>
    <scope>NUCLEOTIDE SEQUENCE [LARGE SCALE GENOMIC DNA]</scope>
    <source>
        <strain evidence="5">JCM19235</strain>
    </source>
</reference>
<gene>
    <name evidence="4" type="ORF">JCM19235_2757</name>
</gene>
<dbReference type="Gene3D" id="2.40.160.20">
    <property type="match status" value="1"/>
</dbReference>
<feature type="domain" description="Outer membrane protein beta-barrel" evidence="3">
    <location>
        <begin position="21"/>
        <end position="172"/>
    </location>
</feature>
<feature type="signal peptide" evidence="2">
    <location>
        <begin position="1"/>
        <end position="25"/>
    </location>
</feature>
<evidence type="ECO:0000313" key="5">
    <source>
        <dbReference type="Proteomes" id="UP000029228"/>
    </source>
</evidence>
<dbReference type="InterPro" id="IPR027385">
    <property type="entry name" value="Beta-barrel_OMP"/>
</dbReference>
<dbReference type="SUPFAM" id="SSF56925">
    <property type="entry name" value="OMPA-like"/>
    <property type="match status" value="1"/>
</dbReference>
<dbReference type="Pfam" id="PF13505">
    <property type="entry name" value="OMP_b-brl"/>
    <property type="match status" value="1"/>
</dbReference>
<dbReference type="STRING" id="990268.JCM19235_2757"/>
<keyword evidence="1 2" id="KW-0732">Signal</keyword>
<dbReference type="AlphaFoldDB" id="A0A090S5J8"/>
<protein>
    <recommendedName>
        <fullName evidence="3">Outer membrane protein beta-barrel domain-containing protein</fullName>
    </recommendedName>
</protein>
<organism evidence="4 5">
    <name type="scientific">Vibrio maritimus</name>
    <dbReference type="NCBI Taxonomy" id="990268"/>
    <lineage>
        <taxon>Bacteria</taxon>
        <taxon>Pseudomonadati</taxon>
        <taxon>Pseudomonadota</taxon>
        <taxon>Gammaproteobacteria</taxon>
        <taxon>Vibrionales</taxon>
        <taxon>Vibrionaceae</taxon>
        <taxon>Vibrio</taxon>
    </lineage>
</organism>